<reference evidence="6" key="2">
    <citation type="journal article" date="2024" name="Plant">
        <title>Genomic evolution and insights into agronomic trait innovations of Sesamum species.</title>
        <authorList>
            <person name="Miao H."/>
            <person name="Wang L."/>
            <person name="Qu L."/>
            <person name="Liu H."/>
            <person name="Sun Y."/>
            <person name="Le M."/>
            <person name="Wang Q."/>
            <person name="Wei S."/>
            <person name="Zheng Y."/>
            <person name="Lin W."/>
            <person name="Duan Y."/>
            <person name="Cao H."/>
            <person name="Xiong S."/>
            <person name="Wang X."/>
            <person name="Wei L."/>
            <person name="Li C."/>
            <person name="Ma Q."/>
            <person name="Ju M."/>
            <person name="Zhao R."/>
            <person name="Li G."/>
            <person name="Mu C."/>
            <person name="Tian Q."/>
            <person name="Mei H."/>
            <person name="Zhang T."/>
            <person name="Gao T."/>
            <person name="Zhang H."/>
        </authorList>
    </citation>
    <scope>NUCLEOTIDE SEQUENCE</scope>
    <source>
        <strain evidence="6">K16</strain>
    </source>
</reference>
<evidence type="ECO:0000256" key="4">
    <source>
        <dbReference type="ARBA" id="ARBA00023002"/>
    </source>
</evidence>
<dbReference type="GO" id="GO:0004499">
    <property type="term" value="F:N,N-dimethylaniline monooxygenase activity"/>
    <property type="evidence" value="ECO:0007669"/>
    <property type="project" value="InterPro"/>
</dbReference>
<comment type="cofactor">
    <cofactor evidence="5">
        <name>FAD</name>
        <dbReference type="ChEBI" id="CHEBI:57692"/>
    </cofactor>
</comment>
<keyword evidence="5 6" id="KW-0503">Monooxygenase</keyword>
<keyword evidence="4 5" id="KW-0560">Oxidoreductase</keyword>
<evidence type="ECO:0000313" key="7">
    <source>
        <dbReference type="Proteomes" id="UP001289374"/>
    </source>
</evidence>
<evidence type="ECO:0000256" key="1">
    <source>
        <dbReference type="ARBA" id="ARBA00009183"/>
    </source>
</evidence>
<evidence type="ECO:0000256" key="2">
    <source>
        <dbReference type="ARBA" id="ARBA00022630"/>
    </source>
</evidence>
<dbReference type="Pfam" id="PF00743">
    <property type="entry name" value="FMO-like"/>
    <property type="match status" value="1"/>
</dbReference>
<accession>A0AAE1WY19</accession>
<evidence type="ECO:0000256" key="3">
    <source>
        <dbReference type="ARBA" id="ARBA00022827"/>
    </source>
</evidence>
<proteinExistence type="inferred from homology"/>
<dbReference type="EMBL" id="JACGWL010000005">
    <property type="protein sequence ID" value="KAK4401324.1"/>
    <property type="molecule type" value="Genomic_DNA"/>
</dbReference>
<comment type="similarity">
    <text evidence="1 5">Belongs to the FMO family.</text>
</comment>
<dbReference type="InterPro" id="IPR020946">
    <property type="entry name" value="Flavin_mOase-like"/>
</dbReference>
<dbReference type="GO" id="GO:0050660">
    <property type="term" value="F:flavin adenine dinucleotide binding"/>
    <property type="evidence" value="ECO:0007669"/>
    <property type="project" value="InterPro"/>
</dbReference>
<keyword evidence="2 5" id="KW-0285">Flavoprotein</keyword>
<protein>
    <recommendedName>
        <fullName evidence="5">Flavin-containing monooxygenase</fullName>
        <ecNumber evidence="5">1.-.-.-</ecNumber>
    </recommendedName>
</protein>
<dbReference type="EC" id="1.-.-.-" evidence="5"/>
<dbReference type="Proteomes" id="UP001289374">
    <property type="component" value="Unassembled WGS sequence"/>
</dbReference>
<evidence type="ECO:0000313" key="6">
    <source>
        <dbReference type="EMBL" id="KAK4401324.1"/>
    </source>
</evidence>
<dbReference type="GO" id="GO:0050661">
    <property type="term" value="F:NADP binding"/>
    <property type="evidence" value="ECO:0007669"/>
    <property type="project" value="InterPro"/>
</dbReference>
<dbReference type="Gene3D" id="3.50.50.60">
    <property type="entry name" value="FAD/NAD(P)-binding domain"/>
    <property type="match status" value="1"/>
</dbReference>
<keyword evidence="3 5" id="KW-0274">FAD</keyword>
<name>A0AAE1WY19_9LAMI</name>
<comment type="caution">
    <text evidence="6">The sequence shown here is derived from an EMBL/GenBank/DDBJ whole genome shotgun (WGS) entry which is preliminary data.</text>
</comment>
<evidence type="ECO:0000256" key="5">
    <source>
        <dbReference type="RuleBase" id="RU361177"/>
    </source>
</evidence>
<dbReference type="AlphaFoldDB" id="A0AAE1WY19"/>
<dbReference type="InterPro" id="IPR050346">
    <property type="entry name" value="FMO-like"/>
</dbReference>
<dbReference type="SUPFAM" id="SSF51905">
    <property type="entry name" value="FAD/NAD(P)-binding domain"/>
    <property type="match status" value="1"/>
</dbReference>
<reference evidence="6" key="1">
    <citation type="submission" date="2020-06" db="EMBL/GenBank/DDBJ databases">
        <authorList>
            <person name="Li T."/>
            <person name="Hu X."/>
            <person name="Zhang T."/>
            <person name="Song X."/>
            <person name="Zhang H."/>
            <person name="Dai N."/>
            <person name="Sheng W."/>
            <person name="Hou X."/>
            <person name="Wei L."/>
        </authorList>
    </citation>
    <scope>NUCLEOTIDE SEQUENCE</scope>
    <source>
        <strain evidence="6">K16</strain>
        <tissue evidence="6">Leaf</tissue>
    </source>
</reference>
<organism evidence="6 7">
    <name type="scientific">Sesamum angolense</name>
    <dbReference type="NCBI Taxonomy" id="2727404"/>
    <lineage>
        <taxon>Eukaryota</taxon>
        <taxon>Viridiplantae</taxon>
        <taxon>Streptophyta</taxon>
        <taxon>Embryophyta</taxon>
        <taxon>Tracheophyta</taxon>
        <taxon>Spermatophyta</taxon>
        <taxon>Magnoliopsida</taxon>
        <taxon>eudicotyledons</taxon>
        <taxon>Gunneridae</taxon>
        <taxon>Pentapetalae</taxon>
        <taxon>asterids</taxon>
        <taxon>lamiids</taxon>
        <taxon>Lamiales</taxon>
        <taxon>Pedaliaceae</taxon>
        <taxon>Sesamum</taxon>
    </lineage>
</organism>
<dbReference type="FunFam" id="3.50.50.60:FF:000403">
    <property type="entry name" value="Flavin-containing monooxygenase"/>
    <property type="match status" value="1"/>
</dbReference>
<sequence>MTRRVKEWAVSHPVQYVVHELNHKKQDYITTPPNICATCAYRGKHSVMVERIAIIGAGISGLLACKYTLSKGLTPIVFESQDEVGGVWTKTIRTTKLQTPKSLYQFSDFPWPPSLVQNFPTQNQVLEYIQSYAHHHGLHCHIKLNTRVISLSYDGPPEGEMQTWTLWGGTGKPFGPKGKWKVTVQDTGSLYTEVHLVDFVMMCAGKYSDFPNIPEFPQGKGPEVFEGKVIHSMEYSAMDNASAAKLVQGKKVAVIGFQKSGMDISMECTSANGLLQASSNHVLCYTGQNTGICLILPWGVPLAYLYQNRFSELLVHKPGQGILLSLLATFLSPLVMNLTTLFT</sequence>
<gene>
    <name evidence="6" type="ORF">Sango_0873100</name>
</gene>
<dbReference type="InterPro" id="IPR036188">
    <property type="entry name" value="FAD/NAD-bd_sf"/>
</dbReference>
<keyword evidence="7" id="KW-1185">Reference proteome</keyword>
<dbReference type="PANTHER" id="PTHR23023">
    <property type="entry name" value="DIMETHYLANILINE MONOOXYGENASE"/>
    <property type="match status" value="1"/>
</dbReference>